<feature type="domain" description="B30.2/SPRY" evidence="9">
    <location>
        <begin position="1494"/>
        <end position="1691"/>
    </location>
</feature>
<evidence type="ECO:0000256" key="7">
    <source>
        <dbReference type="SAM" id="Coils"/>
    </source>
</evidence>
<evidence type="ECO:0000256" key="4">
    <source>
        <dbReference type="ARBA" id="ARBA00022833"/>
    </source>
</evidence>
<name>A0A8K1CHF8_PYTOL</name>
<feature type="domain" description="HECT" evidence="10">
    <location>
        <begin position="2319"/>
        <end position="2493"/>
    </location>
</feature>
<dbReference type="PANTHER" id="PTHR13363:SF5">
    <property type="entry name" value="E3 UBIQUITIN-PROTEIN LIGASE RNF123"/>
    <property type="match status" value="1"/>
</dbReference>
<gene>
    <name evidence="11" type="ORF">Poli38472_002236</name>
</gene>
<dbReference type="PROSITE" id="PS50012">
    <property type="entry name" value="RCC1_3"/>
    <property type="match status" value="1"/>
</dbReference>
<dbReference type="Gene3D" id="2.60.120.920">
    <property type="match status" value="2"/>
</dbReference>
<feature type="region of interest" description="Disordered" evidence="8">
    <location>
        <begin position="1403"/>
        <end position="1429"/>
    </location>
</feature>
<dbReference type="Pfam" id="PF00632">
    <property type="entry name" value="HECT"/>
    <property type="match status" value="1"/>
</dbReference>
<feature type="repeat" description="RCC1" evidence="6">
    <location>
        <begin position="303"/>
        <end position="365"/>
    </location>
</feature>
<dbReference type="Gene3D" id="2.130.10.30">
    <property type="entry name" value="Regulator of chromosome condensation 1/beta-lactamase-inhibitor protein II"/>
    <property type="match status" value="1"/>
</dbReference>
<evidence type="ECO:0000256" key="8">
    <source>
        <dbReference type="SAM" id="MobiDB-lite"/>
    </source>
</evidence>
<keyword evidence="1" id="KW-0479">Metal-binding</keyword>
<dbReference type="InterPro" id="IPR000408">
    <property type="entry name" value="Reg_chr_condens"/>
</dbReference>
<feature type="region of interest" description="Disordered" evidence="8">
    <location>
        <begin position="93"/>
        <end position="112"/>
    </location>
</feature>
<dbReference type="GO" id="GO:0005737">
    <property type="term" value="C:cytoplasm"/>
    <property type="evidence" value="ECO:0007669"/>
    <property type="project" value="TreeGrafter"/>
</dbReference>
<dbReference type="InterPro" id="IPR013320">
    <property type="entry name" value="ConA-like_dom_sf"/>
</dbReference>
<dbReference type="PROSITE" id="PS50188">
    <property type="entry name" value="B302_SPRY"/>
    <property type="match status" value="2"/>
</dbReference>
<proteinExistence type="predicted"/>
<evidence type="ECO:0000256" key="6">
    <source>
        <dbReference type="PROSITE-ProRule" id="PRU00235"/>
    </source>
</evidence>
<keyword evidence="7" id="KW-0175">Coiled coil</keyword>
<dbReference type="InterPro" id="IPR001870">
    <property type="entry name" value="B30.2/SPRY"/>
</dbReference>
<evidence type="ECO:0000256" key="5">
    <source>
        <dbReference type="PROSITE-ProRule" id="PRU00104"/>
    </source>
</evidence>
<keyword evidence="2" id="KW-0863">Zinc-finger</keyword>
<dbReference type="GO" id="GO:0051603">
    <property type="term" value="P:proteolysis involved in protein catabolic process"/>
    <property type="evidence" value="ECO:0007669"/>
    <property type="project" value="TreeGrafter"/>
</dbReference>
<dbReference type="InterPro" id="IPR043136">
    <property type="entry name" value="B30.2/SPRY_sf"/>
</dbReference>
<dbReference type="InterPro" id="IPR000569">
    <property type="entry name" value="HECT_dom"/>
</dbReference>
<feature type="compositionally biased region" description="Low complexity" evidence="8">
    <location>
        <begin position="1420"/>
        <end position="1429"/>
    </location>
</feature>
<dbReference type="InterPro" id="IPR045129">
    <property type="entry name" value="RNF123/RKP/RSPRY1"/>
</dbReference>
<dbReference type="GO" id="GO:0004842">
    <property type="term" value="F:ubiquitin-protein transferase activity"/>
    <property type="evidence" value="ECO:0007669"/>
    <property type="project" value="InterPro"/>
</dbReference>
<feature type="domain" description="B30.2/SPRY" evidence="9">
    <location>
        <begin position="587"/>
        <end position="778"/>
    </location>
</feature>
<organism evidence="11 12">
    <name type="scientific">Pythium oligandrum</name>
    <name type="common">Mycoparasitic fungus</name>
    <dbReference type="NCBI Taxonomy" id="41045"/>
    <lineage>
        <taxon>Eukaryota</taxon>
        <taxon>Sar</taxon>
        <taxon>Stramenopiles</taxon>
        <taxon>Oomycota</taxon>
        <taxon>Peronosporomycetes</taxon>
        <taxon>Pythiales</taxon>
        <taxon>Pythiaceae</taxon>
        <taxon>Pythium</taxon>
    </lineage>
</organism>
<accession>A0A8K1CHF8</accession>
<dbReference type="EMBL" id="SPLM01000072">
    <property type="protein sequence ID" value="TMW63295.1"/>
    <property type="molecule type" value="Genomic_DNA"/>
</dbReference>
<evidence type="ECO:0000259" key="9">
    <source>
        <dbReference type="PROSITE" id="PS50188"/>
    </source>
</evidence>
<dbReference type="Gene3D" id="3.30.2410.10">
    <property type="entry name" value="Hect, E3 ligase catalytic domain"/>
    <property type="match status" value="1"/>
</dbReference>
<evidence type="ECO:0000256" key="1">
    <source>
        <dbReference type="ARBA" id="ARBA00022723"/>
    </source>
</evidence>
<dbReference type="SUPFAM" id="SSF56204">
    <property type="entry name" value="Hect, E3 ligase catalytic domain"/>
    <property type="match status" value="1"/>
</dbReference>
<dbReference type="Proteomes" id="UP000794436">
    <property type="component" value="Unassembled WGS sequence"/>
</dbReference>
<feature type="coiled-coil region" evidence="7">
    <location>
        <begin position="35"/>
        <end position="85"/>
    </location>
</feature>
<dbReference type="SUPFAM" id="SSF50985">
    <property type="entry name" value="RCC1/BLIP-II"/>
    <property type="match status" value="1"/>
</dbReference>
<dbReference type="InterPro" id="IPR003877">
    <property type="entry name" value="SPRY_dom"/>
</dbReference>
<dbReference type="GO" id="GO:0008270">
    <property type="term" value="F:zinc ion binding"/>
    <property type="evidence" value="ECO:0007669"/>
    <property type="project" value="UniProtKB-KW"/>
</dbReference>
<evidence type="ECO:0000313" key="12">
    <source>
        <dbReference type="Proteomes" id="UP000794436"/>
    </source>
</evidence>
<keyword evidence="3 5" id="KW-0833">Ubl conjugation pathway</keyword>
<keyword evidence="12" id="KW-1185">Reference proteome</keyword>
<feature type="region of interest" description="Disordered" evidence="8">
    <location>
        <begin position="1026"/>
        <end position="1047"/>
    </location>
</feature>
<reference evidence="11" key="1">
    <citation type="submission" date="2019-03" db="EMBL/GenBank/DDBJ databases">
        <title>Long read genome sequence of the mycoparasitic Pythium oligandrum ATCC 38472 isolated from sugarbeet rhizosphere.</title>
        <authorList>
            <person name="Gaulin E."/>
        </authorList>
    </citation>
    <scope>NUCLEOTIDE SEQUENCE</scope>
    <source>
        <strain evidence="11">ATCC 38472_TT</strain>
    </source>
</reference>
<dbReference type="InterPro" id="IPR035983">
    <property type="entry name" value="Hect_E3_ubiquitin_ligase"/>
</dbReference>
<comment type="caution">
    <text evidence="5">Lacks conserved residue(s) required for the propagation of feature annotation.</text>
</comment>
<dbReference type="SMART" id="SM00449">
    <property type="entry name" value="SPRY"/>
    <property type="match status" value="2"/>
</dbReference>
<evidence type="ECO:0000313" key="11">
    <source>
        <dbReference type="EMBL" id="TMW63295.1"/>
    </source>
</evidence>
<dbReference type="SUPFAM" id="SSF49899">
    <property type="entry name" value="Concanavalin A-like lectins/glucanases"/>
    <property type="match status" value="2"/>
</dbReference>
<keyword evidence="4" id="KW-0862">Zinc</keyword>
<evidence type="ECO:0000256" key="3">
    <source>
        <dbReference type="ARBA" id="ARBA00022786"/>
    </source>
</evidence>
<protein>
    <submittedName>
        <fullName evidence="11">Uncharacterized protein</fullName>
    </submittedName>
</protein>
<dbReference type="Pfam" id="PF00622">
    <property type="entry name" value="SPRY"/>
    <property type="match status" value="2"/>
</dbReference>
<dbReference type="PROSITE" id="PS50237">
    <property type="entry name" value="HECT"/>
    <property type="match status" value="1"/>
</dbReference>
<feature type="region of interest" description="Disordered" evidence="8">
    <location>
        <begin position="2054"/>
        <end position="2084"/>
    </location>
</feature>
<dbReference type="InterPro" id="IPR009091">
    <property type="entry name" value="RCC1/BLIP-II"/>
</dbReference>
<evidence type="ECO:0000259" key="10">
    <source>
        <dbReference type="PROSITE" id="PS50237"/>
    </source>
</evidence>
<dbReference type="CDD" id="cd11709">
    <property type="entry name" value="SPRY"/>
    <property type="match status" value="1"/>
</dbReference>
<evidence type="ECO:0000256" key="2">
    <source>
        <dbReference type="ARBA" id="ARBA00022771"/>
    </source>
</evidence>
<feature type="region of interest" description="Disordered" evidence="8">
    <location>
        <begin position="863"/>
        <end position="897"/>
    </location>
</feature>
<sequence>MEALFLTDRGYVDERYHEIEGEKRPRNGRSVFPAARANESHEERHKNEIDRLTQEALTLDASWPKDDVEKRVVVMQELLRDLAEQNNAALLRKTDGLTESDEERDRPKVTANSSLTPLALGELPAVTQFGLKLFFRMCQSLRDRSRLQHNARLLVVVAGKLPSVLTALPPFPLSPGVVDLPEGASTDELSSSSVLSVCQELISVFASLLESTASSPGESVESQVDPLSLSSSDKRTVLTALIALSIKWGRLRDLLHAINLLIQHQSLLSCEDIELLHPALRELANAKTDLTPLPLPEEEAASGFLMTFGKGDHGKLGHGQCAHPSCPEGNCTENKSIPTAVDSTQDVRFLKIDSLSTHSIAITAKGELMTWGNGDKYRLGHGSDSHRGSHIELVPYCVDTSKEMLHEVLNLLPKEQLDAWVSQNEKGIKPWNSKLHLEVVLYSLRILGCNFQYWPSGRNYAPSTPKSHDFDTNGGAQDTDATFHRVHEAISTLAKSSDFSGKSIDDESNNLIKAIEVDAAQVIRTGFRYFYPSRADTLSLLWELSVLKHSSAYNDYAGILVEKMCADGAMVEVIQHFFARTPKHTWLAEALWDVYEARRTLKARQHPWWQSPPSLCPSFLEVLGGDVEIQALTIRALQHFPSVRLGKVSITANSGLWYYEVAILSEGLMQIGYVDGDFVSDPLQGQGVGDHVNSWAFDGFRRKKWNVSSYDYGEAWRSGDIVGVLLDSDRMELSYFLNGKFLGVAFSGLPMTPTSLMYPAASLNAEQAIQFNFGARVGVTAREDMPKASVFVHLPQLDAVQDQDRLQSVMMAVDNLSVLEEADEEDGNESDSELSEYEFGIEKSDSEASGCFNEEVVTGRVNQLPGSLGDVTDEEVPTGDVDKYPVDETDDDDAESTRRLDLTTSLVALGFPREWALRCAAETQFIAGDSAAVDWILEQMEQEAMSSVSMTLAGRTGVESSGHVEDITGPSVRSCPTPKELDDLSILSSNTSFGDQFSTLWGVHRVTRPSTEQYIRARGLEELLTNSRSSDGRRHPEATDTDVLCSGNDDNDIVSSLEELAVSSVSTQNAYTLPVTRDLNARLLGQLTGKEPAKDNAEPLGIDWAAEEEDLLPAWIVGGTSLSAAYARTILFETLFAVGDEENVKPIYRLVIGWINRDNRGFFDYLRRQMGLDVRDVRLSTATASARDSCEPKLKIALCRFLEHERSLTEEPVSSLSTAMFNELHSQVKRSLPVVTATWPRLKSSSFLVTQASNAHWSVWLSRVLADVPTERSGQHVLLSGVFLNNVLQVASRTAKCFVPWKVAAFSLLRDALRVSTCLDSDVSSEIQHFFHPDAVLKLFAARWKKEQTSRVAPSILTSILWDILLCRQQLPQSAIFGNLEVSNPSFLQFHIENLSPTHVSVSWDQSKPTSDEYEADLDTSGTAESEASSSHVGADVLVLELLVREIEDTDPQRFCTISSRVVPFSGSHAFRQLAPDTSYIIRLSTKISSDEQVSTSPANSTKQLQFRTPLEPVFEIDAGACGKNLLVLNQNLSVKNVINKKWHTVRGTVAFDEGIHQWHVRIDTCVSKNIFIGICTAQANLENYVGSDAFGYGYLANKAMWHNKTKLHSYGEIFKQGDLIQVTLDCNARTLAFSRNGESLGVAATNLHVSGGTDGEQNRFSPSRKCKWYPAFSLYNKDDQLTLIPPTSSSASDGSLGGCSQHMSVLEMVHTAQWLLSTHIRRSRDDLDGLEPGIKRIYEDSFGRWKGWCRNTICWREVGRGDVLELDCSAAATEVFGMAAGDSVFTSKGQCVVVGVSNHELWYEVEGESSGFDGLRWKLDSWNREPCRVILESPDEYPIHRMQKQNAIDLESTDDQDSSSTSSPIDLTLLDTDGFVQTQELWSRTNGDVHLMAMLDALAATADHEDPHRLSQSELSTAFVMYDLTASVSNLMLSHKTELAQQHDKNAVLARIFFLLDINQQLIRIIRFMLRNDTAQVPWIDTSPPTGAESADDDGSVLTRMMELSISLASSMSAGDAMLRLRGGKRVPRRAVLDFATRYLFANQKEQIIREALEQSKSQTSSDATKRPSDSSAPSEIVEPPALPQLKIRWPSEPFVPFWRTESRSSATYALPDGKRRANTLFHQLSRQLCELNPSECRHGFTSPLDFIPVMRSFQLQVEGYPSQVAQAGELSDQNSGADSDSASTLELTEQYLKFWDSVMMEIQSPRFPLFIPVDSHSVATADSELSADEDDSRRVELDVNAGLLLPEVASMYLVREEQVLLWYFHVGQILGIAWRSQIILPLRYLSDTVWKDLISGHTESSTESTRTVRAYTTAIGAIRDGICSIVPVKCLHLSTPLSLRARLSDSDEMSVEVLKIQSTYDPDSATHRMFWSVIESFSSLEMRMLLQFLTNSVRSVSAASITHGWSANQDLVEQWQRQTKECDQGTSQRRPRVLSLELADALADAQDHPDSCFPVVVVLEDRQSRLHLPQYSSIPVMRKKLLLSMTTPTSL</sequence>
<dbReference type="PANTHER" id="PTHR13363">
    <property type="entry name" value="RING FINGER AND SRY DOMAIN-CONTAINING"/>
    <property type="match status" value="1"/>
</dbReference>
<dbReference type="OrthoDB" id="195558at2759"/>
<comment type="caution">
    <text evidence="11">The sequence shown here is derived from an EMBL/GenBank/DDBJ whole genome shotgun (WGS) entry which is preliminary data.</text>
</comment>